<dbReference type="OrthoDB" id="9785438at2"/>
<feature type="transmembrane region" description="Helical" evidence="1">
    <location>
        <begin position="372"/>
        <end position="389"/>
    </location>
</feature>
<feature type="transmembrane region" description="Helical" evidence="1">
    <location>
        <begin position="157"/>
        <end position="175"/>
    </location>
</feature>
<proteinExistence type="predicted"/>
<reference evidence="3" key="1">
    <citation type="journal article" date="2011" name="J. Bacteriol.">
        <title>Genome sequences of eight morphologically diverse alphaproteobacteria.</title>
        <authorList>
            <consortium name="US DOE Joint Genome Institute"/>
            <person name="Brown P.J."/>
            <person name="Kysela D.T."/>
            <person name="Buechlein A."/>
            <person name="Hemmerich C."/>
            <person name="Brun Y.V."/>
        </authorList>
    </citation>
    <scope>NUCLEOTIDE SEQUENCE [LARGE SCALE GENOMIC DNA]</scope>
    <source>
        <strain evidence="3">ATCC 49814 / DSM 5838 / IFAM 1418</strain>
    </source>
</reference>
<feature type="transmembrane region" description="Helical" evidence="1">
    <location>
        <begin position="182"/>
        <end position="200"/>
    </location>
</feature>
<dbReference type="AlphaFoldDB" id="C6XN73"/>
<feature type="transmembrane region" description="Helical" evidence="1">
    <location>
        <begin position="130"/>
        <end position="151"/>
    </location>
</feature>
<feature type="transmembrane region" description="Helical" evidence="1">
    <location>
        <begin position="96"/>
        <end position="118"/>
    </location>
</feature>
<dbReference type="EMBL" id="CP001678">
    <property type="protein sequence ID" value="ACT58243.1"/>
    <property type="molecule type" value="Genomic_DNA"/>
</dbReference>
<accession>C6XN73</accession>
<feature type="transmembrane region" description="Helical" evidence="1">
    <location>
        <begin position="236"/>
        <end position="256"/>
    </location>
</feature>
<keyword evidence="1" id="KW-0812">Transmembrane</keyword>
<organism evidence="2 3">
    <name type="scientific">Hirschia baltica (strain ATCC 49814 / DSM 5838 / IFAM 1418)</name>
    <dbReference type="NCBI Taxonomy" id="582402"/>
    <lineage>
        <taxon>Bacteria</taxon>
        <taxon>Pseudomonadati</taxon>
        <taxon>Pseudomonadota</taxon>
        <taxon>Alphaproteobacteria</taxon>
        <taxon>Hyphomonadales</taxon>
        <taxon>Hyphomonadaceae</taxon>
        <taxon>Hirschia</taxon>
    </lineage>
</organism>
<dbReference type="Pfam" id="PF04134">
    <property type="entry name" value="DCC1-like"/>
    <property type="match status" value="1"/>
</dbReference>
<dbReference type="RefSeq" id="WP_015826393.1">
    <property type="nucleotide sequence ID" value="NC_012982.1"/>
</dbReference>
<dbReference type="KEGG" id="hba:Hbal_0541"/>
<feature type="transmembrane region" description="Helical" evidence="1">
    <location>
        <begin position="286"/>
        <end position="304"/>
    </location>
</feature>
<feature type="transmembrane region" description="Helical" evidence="1">
    <location>
        <begin position="434"/>
        <end position="454"/>
    </location>
</feature>
<gene>
    <name evidence="2" type="ordered locus">Hbal_0541</name>
</gene>
<evidence type="ECO:0000313" key="3">
    <source>
        <dbReference type="Proteomes" id="UP000002745"/>
    </source>
</evidence>
<dbReference type="HOGENOM" id="CLU_470733_0_0_5"/>
<dbReference type="GO" id="GO:0015035">
    <property type="term" value="F:protein-disulfide reductase activity"/>
    <property type="evidence" value="ECO:0007669"/>
    <property type="project" value="InterPro"/>
</dbReference>
<sequence length="579" mass="65401">MSLLVYYDGECPFCNRYVKLLRLKESAGDVSLIDLRESPQQRQELIDQGFNLDLGMVVETDGRRVAGDDAVNMLAMLSTPSTFLNRVNKAVFSSPLLATLLYPLLRAGRWLTLFILGLGQIMPDDDGARARATIFGTLFSLFSFYHFFNYALEYMRFPPQIDMIAIAICAVALFFRPASSRLLFLLMLVSSVSAIVQAPITSNHTMVRNMVLLGYWVSFFYTMIRGLKWSDIFTNFAPAGQGALLVMYVFGIFHKINTGFLNPETSCAVALWRQMPMPLNAIDIPAMHYLAIYGTFIVEGGIILMLFSRKLRHIGIVCGILFHTLLAFSNYAMYISFTTLSIALHCLFLNEESARNIRDSKMMTAFTRRMRDPVYILAAAILVALLFYVGMSRNYTLVTLMALPLIIPFCVNIIRHGSSTKPLLAKGHRVTPLIIGTIVTTLFFLNCTMPYWGLKSAQTINMFSNLRVEGGVNNHLIMKHISAPFGYLDDVVTIEKAQGPQANITTELDQHGMVYYDLLAHLSDNPNLVVTYTRDGKIYENMSAAMLADDIQHTLHPAWFRKWFHFQRVNLKEPITCAY</sequence>
<feature type="transmembrane region" description="Helical" evidence="1">
    <location>
        <begin position="206"/>
        <end position="224"/>
    </location>
</feature>
<name>C6XN73_HIRBI</name>
<feature type="transmembrane region" description="Helical" evidence="1">
    <location>
        <begin position="395"/>
        <end position="414"/>
    </location>
</feature>
<feature type="transmembrane region" description="Helical" evidence="1">
    <location>
        <begin position="311"/>
        <end position="328"/>
    </location>
</feature>
<evidence type="ECO:0000313" key="2">
    <source>
        <dbReference type="EMBL" id="ACT58243.1"/>
    </source>
</evidence>
<keyword evidence="3" id="KW-1185">Reference proteome</keyword>
<dbReference type="Proteomes" id="UP000002745">
    <property type="component" value="Chromosome"/>
</dbReference>
<keyword evidence="1" id="KW-0472">Membrane</keyword>
<protein>
    <submittedName>
        <fullName evidence="2">Putative thiol-disulphide oxidoreductase DCC</fullName>
    </submittedName>
</protein>
<keyword evidence="1" id="KW-1133">Transmembrane helix</keyword>
<evidence type="ECO:0000256" key="1">
    <source>
        <dbReference type="SAM" id="Phobius"/>
    </source>
</evidence>
<dbReference type="eggNOG" id="COG3011">
    <property type="taxonomic scope" value="Bacteria"/>
</dbReference>
<dbReference type="InterPro" id="IPR007263">
    <property type="entry name" value="DCC1-like"/>
</dbReference>